<proteinExistence type="predicted"/>
<sequence length="468" mass="54155">MENSLISSLRNLAPLLVLIILSREVHGLPPLPTLSPVIVDKCCHEQEIFIDDHCAPVNQSAESEWTPEGHLPRGMRFHVVTGMPVCGPRQPWHVFHNASDRLVLLEDGSLRHFIVDEPDLPDDEIDIERHLHHDYAEGLYCREKHVDSLTGQVTQFAVVCAPEVPVSWKSLDFIMRRIIDPTLHMIAIFCYLTAAIIHFILPQLRDMMGNVLTTIAVCLAVSEAADLVCIFTEFTSPSAFLTADFLLFTSLLGAFLWLNSLGFYLWRTSRSNNVFLRMTDGRKYCYYSYYVWSWTILLTTIAIFAHFFLDVVEELPEHHGLMPRQVAVGWLGIALFFFPVACTILLDLYFFLSTSQLMSRITLYDYGHIHHKLRYSNRLFFKIFLIMCLYWTFLLVSWLPFNGTYYSFVIVNGIVAPLYLYSSLLSQKRVRFLLKKVCCFENCLFRCCRPDNQTDIPEWGEEMLAMYR</sequence>
<evidence type="ECO:0000256" key="2">
    <source>
        <dbReference type="SAM" id="SignalP"/>
    </source>
</evidence>
<feature type="transmembrane region" description="Helical" evidence="1">
    <location>
        <begin position="405"/>
        <end position="426"/>
    </location>
</feature>
<dbReference type="InterPro" id="IPR052808">
    <property type="entry name" value="GPCR_Mth-like"/>
</dbReference>
<dbReference type="PANTHER" id="PTHR46953">
    <property type="entry name" value="G-PROTEIN COUPLED RECEPTOR MTH-LIKE 1-RELATED"/>
    <property type="match status" value="1"/>
</dbReference>
<feature type="signal peptide" evidence="2">
    <location>
        <begin position="1"/>
        <end position="27"/>
    </location>
</feature>
<keyword evidence="1" id="KW-0472">Membrane</keyword>
<dbReference type="PANTHER" id="PTHR46953:SF2">
    <property type="entry name" value="G-PROTEIN COUPLED RECEPTOR MTH-LIKE 5-RELATED"/>
    <property type="match status" value="1"/>
</dbReference>
<gene>
    <name evidence="3" type="ORF">NTJ_03520</name>
</gene>
<feature type="chain" id="PRO_5047041709" description="G-protein coupled receptors family 2 profile 2 domain-containing protein" evidence="2">
    <location>
        <begin position="28"/>
        <end position="468"/>
    </location>
</feature>
<evidence type="ECO:0000313" key="3">
    <source>
        <dbReference type="EMBL" id="BES90712.1"/>
    </source>
</evidence>
<feature type="transmembrane region" description="Helical" evidence="1">
    <location>
        <begin position="329"/>
        <end position="352"/>
    </location>
</feature>
<feature type="transmembrane region" description="Helical" evidence="1">
    <location>
        <begin position="287"/>
        <end position="309"/>
    </location>
</feature>
<dbReference type="Gene3D" id="1.20.1070.10">
    <property type="entry name" value="Rhodopsin 7-helix transmembrane proteins"/>
    <property type="match status" value="1"/>
</dbReference>
<evidence type="ECO:0000256" key="1">
    <source>
        <dbReference type="SAM" id="Phobius"/>
    </source>
</evidence>
<evidence type="ECO:0000313" key="4">
    <source>
        <dbReference type="Proteomes" id="UP001307889"/>
    </source>
</evidence>
<name>A0ABN7AK29_9HEMI</name>
<accession>A0ABN7AK29</accession>
<keyword evidence="2" id="KW-0732">Signal</keyword>
<reference evidence="3 4" key="1">
    <citation type="submission" date="2023-09" db="EMBL/GenBank/DDBJ databases">
        <title>Nesidiocoris tenuis whole genome shotgun sequence.</title>
        <authorList>
            <person name="Shibata T."/>
            <person name="Shimoda M."/>
            <person name="Kobayashi T."/>
            <person name="Uehara T."/>
        </authorList>
    </citation>
    <scope>NUCLEOTIDE SEQUENCE [LARGE SCALE GENOMIC DNA]</scope>
    <source>
        <strain evidence="3 4">Japan</strain>
    </source>
</reference>
<keyword evidence="1" id="KW-1133">Transmembrane helix</keyword>
<feature type="transmembrane region" description="Helical" evidence="1">
    <location>
        <begin position="245"/>
        <end position="266"/>
    </location>
</feature>
<protein>
    <recommendedName>
        <fullName evidence="5">G-protein coupled receptors family 2 profile 2 domain-containing protein</fullName>
    </recommendedName>
</protein>
<feature type="transmembrane region" description="Helical" evidence="1">
    <location>
        <begin position="208"/>
        <end position="225"/>
    </location>
</feature>
<keyword evidence="4" id="KW-1185">Reference proteome</keyword>
<evidence type="ECO:0008006" key="5">
    <source>
        <dbReference type="Google" id="ProtNLM"/>
    </source>
</evidence>
<keyword evidence="1" id="KW-0812">Transmembrane</keyword>
<feature type="transmembrane region" description="Helical" evidence="1">
    <location>
        <begin position="183"/>
        <end position="201"/>
    </location>
</feature>
<feature type="transmembrane region" description="Helical" evidence="1">
    <location>
        <begin position="379"/>
        <end position="399"/>
    </location>
</feature>
<organism evidence="3 4">
    <name type="scientific">Nesidiocoris tenuis</name>
    <dbReference type="NCBI Taxonomy" id="355587"/>
    <lineage>
        <taxon>Eukaryota</taxon>
        <taxon>Metazoa</taxon>
        <taxon>Ecdysozoa</taxon>
        <taxon>Arthropoda</taxon>
        <taxon>Hexapoda</taxon>
        <taxon>Insecta</taxon>
        <taxon>Pterygota</taxon>
        <taxon>Neoptera</taxon>
        <taxon>Paraneoptera</taxon>
        <taxon>Hemiptera</taxon>
        <taxon>Heteroptera</taxon>
        <taxon>Panheteroptera</taxon>
        <taxon>Cimicomorpha</taxon>
        <taxon>Miridae</taxon>
        <taxon>Dicyphina</taxon>
        <taxon>Nesidiocoris</taxon>
    </lineage>
</organism>
<dbReference type="EMBL" id="AP028910">
    <property type="protein sequence ID" value="BES90712.1"/>
    <property type="molecule type" value="Genomic_DNA"/>
</dbReference>
<dbReference type="Proteomes" id="UP001307889">
    <property type="component" value="Chromosome 2"/>
</dbReference>